<dbReference type="InterPro" id="IPR050678">
    <property type="entry name" value="DNA_Partitioning_ATPase"/>
</dbReference>
<dbReference type="RefSeq" id="WP_198490960.1">
    <property type="nucleotide sequence ID" value="NZ_CP066078.1"/>
</dbReference>
<dbReference type="SUPFAM" id="SSF52540">
    <property type="entry name" value="P-loop containing nucleoside triphosphate hydrolases"/>
    <property type="match status" value="1"/>
</dbReference>
<feature type="domain" description="CobQ/CobB/MinD/ParA nucleotide binding" evidence="1">
    <location>
        <begin position="4"/>
        <end position="149"/>
    </location>
</feature>
<dbReference type="InterPro" id="IPR002586">
    <property type="entry name" value="CobQ/CobB/MinD/ParA_Nub-bd_dom"/>
</dbReference>
<organism evidence="2 3">
    <name type="scientific">Rothia kristinae</name>
    <dbReference type="NCBI Taxonomy" id="37923"/>
    <lineage>
        <taxon>Bacteria</taxon>
        <taxon>Bacillati</taxon>
        <taxon>Actinomycetota</taxon>
        <taxon>Actinomycetes</taxon>
        <taxon>Micrococcales</taxon>
        <taxon>Micrococcaceae</taxon>
        <taxon>Rothia</taxon>
    </lineage>
</organism>
<sequence length="218" mass="23386">MPTITIANVKGGCGKSTLTLNIAVQLRQAGRGVLLIDADPSIRTLSTWEQDREDTGAPIIPVVHKTGMLHKTLSSLADQHDVIIVDVPGKDSPEMRTALTASDLALVPVLPSQPDVDATTGTLAQILEQAREYNDALRTLAVLTKVPTHIWSKEQSEAAQILTDAGFTLAETRVHDRAIFRSSLSEGLSAPESSNAKAKAEIRTLTEQVLTLIEGAHQ</sequence>
<evidence type="ECO:0000259" key="1">
    <source>
        <dbReference type="Pfam" id="PF01656"/>
    </source>
</evidence>
<reference evidence="2 3" key="1">
    <citation type="submission" date="2020-12" db="EMBL/GenBank/DDBJ databases">
        <title>FDA dAtabase for Regulatory Grade micrObial Sequences (FDA-ARGOS): Supporting development and validation of Infectious Disease Dx tests.</title>
        <authorList>
            <person name="Sproer C."/>
            <person name="Gronow S."/>
            <person name="Severitt S."/>
            <person name="Schroder I."/>
            <person name="Tallon L."/>
            <person name="Sadzewicz L."/>
            <person name="Zhao X."/>
            <person name="Boylan J."/>
            <person name="Ott S."/>
            <person name="Bowen H."/>
            <person name="Vavikolanu K."/>
            <person name="Mehta A."/>
            <person name="Aluvathingal J."/>
            <person name="Nadendla S."/>
            <person name="Lowell S."/>
            <person name="Myers T."/>
            <person name="Yan Y."/>
            <person name="Sichtig H."/>
        </authorList>
    </citation>
    <scope>NUCLEOTIDE SEQUENCE [LARGE SCALE GENOMIC DNA]</scope>
    <source>
        <strain evidence="2 3">FDAARGOS_1001</strain>
    </source>
</reference>
<dbReference type="EMBL" id="CP066078">
    <property type="protein sequence ID" value="QQC60192.1"/>
    <property type="molecule type" value="Genomic_DNA"/>
</dbReference>
<protein>
    <submittedName>
        <fullName evidence="2">AAA family ATPase</fullName>
    </submittedName>
</protein>
<proteinExistence type="predicted"/>
<dbReference type="CDD" id="cd02042">
    <property type="entry name" value="ParAB_family"/>
    <property type="match status" value="1"/>
</dbReference>
<gene>
    <name evidence="2" type="ORF">I6H58_04520</name>
</gene>
<evidence type="ECO:0000313" key="3">
    <source>
        <dbReference type="Proteomes" id="UP000595221"/>
    </source>
</evidence>
<dbReference type="PANTHER" id="PTHR13696">
    <property type="entry name" value="P-LOOP CONTAINING NUCLEOSIDE TRIPHOSPHATE HYDROLASE"/>
    <property type="match status" value="1"/>
</dbReference>
<evidence type="ECO:0000313" key="2">
    <source>
        <dbReference type="EMBL" id="QQC60192.1"/>
    </source>
</evidence>
<dbReference type="AlphaFoldDB" id="A0A7T4MVB5"/>
<dbReference type="Proteomes" id="UP000595221">
    <property type="component" value="Chromosome"/>
</dbReference>
<dbReference type="Pfam" id="PF01656">
    <property type="entry name" value="CbiA"/>
    <property type="match status" value="1"/>
</dbReference>
<dbReference type="PANTHER" id="PTHR13696:SF96">
    <property type="entry name" value="COBQ_COBB_MIND_PARA NUCLEOTIDE BINDING DOMAIN-CONTAINING PROTEIN"/>
    <property type="match status" value="1"/>
</dbReference>
<accession>A0A7T4MVB5</accession>
<name>A0A7T4MVB5_9MICC</name>
<dbReference type="PIRSF" id="PIRSF009320">
    <property type="entry name" value="Nuc_binding_HP_1000"/>
    <property type="match status" value="1"/>
</dbReference>
<dbReference type="InterPro" id="IPR027417">
    <property type="entry name" value="P-loop_NTPase"/>
</dbReference>
<dbReference type="Gene3D" id="3.40.50.300">
    <property type="entry name" value="P-loop containing nucleotide triphosphate hydrolases"/>
    <property type="match status" value="1"/>
</dbReference>